<dbReference type="InterPro" id="IPR027417">
    <property type="entry name" value="P-loop_NTPase"/>
</dbReference>
<dbReference type="PANTHER" id="PTHR43394">
    <property type="entry name" value="ATP-DEPENDENT PERMEASE MDL1, MITOCHONDRIAL"/>
    <property type="match status" value="1"/>
</dbReference>
<keyword evidence="4" id="KW-0547">Nucleotide-binding</keyword>
<dbReference type="InterPro" id="IPR017871">
    <property type="entry name" value="ABC_transporter-like_CS"/>
</dbReference>
<keyword evidence="6 8" id="KW-1133">Transmembrane helix</keyword>
<evidence type="ECO:0000256" key="3">
    <source>
        <dbReference type="ARBA" id="ARBA00022692"/>
    </source>
</evidence>
<keyword evidence="7 8" id="KW-0472">Membrane</keyword>
<feature type="transmembrane region" description="Helical" evidence="8">
    <location>
        <begin position="175"/>
        <end position="194"/>
    </location>
</feature>
<evidence type="ECO:0000256" key="4">
    <source>
        <dbReference type="ARBA" id="ARBA00022741"/>
    </source>
</evidence>
<comment type="subcellular location">
    <subcellularLocation>
        <location evidence="1">Cell membrane</location>
        <topology evidence="1">Multi-pass membrane protein</topology>
    </subcellularLocation>
</comment>
<feature type="transmembrane region" description="Helical" evidence="8">
    <location>
        <begin position="69"/>
        <end position="87"/>
    </location>
</feature>
<feature type="transmembrane region" description="Helical" evidence="8">
    <location>
        <begin position="262"/>
        <end position="280"/>
    </location>
</feature>
<dbReference type="Gene3D" id="1.20.1560.10">
    <property type="entry name" value="ABC transporter type 1, transmembrane domain"/>
    <property type="match status" value="1"/>
</dbReference>
<gene>
    <name evidence="11" type="ORF">A2841_03055</name>
</gene>
<keyword evidence="2" id="KW-0813">Transport</keyword>
<feature type="domain" description="ABC transmembrane type-1" evidence="10">
    <location>
        <begin position="31"/>
        <end position="316"/>
    </location>
</feature>
<dbReference type="InterPro" id="IPR011527">
    <property type="entry name" value="ABC1_TM_dom"/>
</dbReference>
<dbReference type="EMBL" id="MFKP01000018">
    <property type="protein sequence ID" value="OGG44172.1"/>
    <property type="molecule type" value="Genomic_DNA"/>
</dbReference>
<feature type="transmembrane region" description="Helical" evidence="8">
    <location>
        <begin position="148"/>
        <end position="169"/>
    </location>
</feature>
<dbReference type="FunFam" id="3.40.50.300:FF:000287">
    <property type="entry name" value="Multidrug ABC transporter ATP-binding protein"/>
    <property type="match status" value="1"/>
</dbReference>
<dbReference type="PROSITE" id="PS50893">
    <property type="entry name" value="ABC_TRANSPORTER_2"/>
    <property type="match status" value="1"/>
</dbReference>
<dbReference type="SUPFAM" id="SSF52540">
    <property type="entry name" value="P-loop containing nucleoside triphosphate hydrolases"/>
    <property type="match status" value="1"/>
</dbReference>
<dbReference type="CDD" id="cd07346">
    <property type="entry name" value="ABC_6TM_exporters"/>
    <property type="match status" value="1"/>
</dbReference>
<keyword evidence="5" id="KW-0067">ATP-binding</keyword>
<protein>
    <recommendedName>
        <fullName evidence="13">ABC transporter</fullName>
    </recommendedName>
</protein>
<evidence type="ECO:0000313" key="12">
    <source>
        <dbReference type="Proteomes" id="UP000178249"/>
    </source>
</evidence>
<keyword evidence="3 8" id="KW-0812">Transmembrane</keyword>
<evidence type="ECO:0000256" key="5">
    <source>
        <dbReference type="ARBA" id="ARBA00022840"/>
    </source>
</evidence>
<dbReference type="InterPro" id="IPR039421">
    <property type="entry name" value="Type_1_exporter"/>
</dbReference>
<proteinExistence type="predicted"/>
<evidence type="ECO:0000256" key="8">
    <source>
        <dbReference type="SAM" id="Phobius"/>
    </source>
</evidence>
<dbReference type="Pfam" id="PF00005">
    <property type="entry name" value="ABC_tran"/>
    <property type="match status" value="1"/>
</dbReference>
<dbReference type="GO" id="GO:0005524">
    <property type="term" value="F:ATP binding"/>
    <property type="evidence" value="ECO:0007669"/>
    <property type="project" value="UniProtKB-KW"/>
</dbReference>
<evidence type="ECO:0000313" key="11">
    <source>
        <dbReference type="EMBL" id="OGG44172.1"/>
    </source>
</evidence>
<evidence type="ECO:0000256" key="2">
    <source>
        <dbReference type="ARBA" id="ARBA00022448"/>
    </source>
</evidence>
<evidence type="ECO:0000256" key="1">
    <source>
        <dbReference type="ARBA" id="ARBA00004651"/>
    </source>
</evidence>
<comment type="caution">
    <text evidence="11">The sequence shown here is derived from an EMBL/GenBank/DDBJ whole genome shotgun (WGS) entry which is preliminary data.</text>
</comment>
<dbReference type="GO" id="GO:0005886">
    <property type="term" value="C:plasma membrane"/>
    <property type="evidence" value="ECO:0007669"/>
    <property type="project" value="UniProtKB-SubCell"/>
</dbReference>
<feature type="transmembrane region" description="Helical" evidence="8">
    <location>
        <begin position="27"/>
        <end position="49"/>
    </location>
</feature>
<dbReference type="PANTHER" id="PTHR43394:SF1">
    <property type="entry name" value="ATP-BINDING CASSETTE SUB-FAMILY B MEMBER 10, MITOCHONDRIAL"/>
    <property type="match status" value="1"/>
</dbReference>
<evidence type="ECO:0000259" key="10">
    <source>
        <dbReference type="PROSITE" id="PS50929"/>
    </source>
</evidence>
<evidence type="ECO:0000256" key="7">
    <source>
        <dbReference type="ARBA" id="ARBA00023136"/>
    </source>
</evidence>
<dbReference type="Proteomes" id="UP000178249">
    <property type="component" value="Unassembled WGS sequence"/>
</dbReference>
<dbReference type="PROSITE" id="PS00211">
    <property type="entry name" value="ABC_TRANSPORTER_1"/>
    <property type="match status" value="1"/>
</dbReference>
<evidence type="ECO:0008006" key="13">
    <source>
        <dbReference type="Google" id="ProtNLM"/>
    </source>
</evidence>
<dbReference type="AlphaFoldDB" id="A0A1F6C553"/>
<dbReference type="GO" id="GO:0016887">
    <property type="term" value="F:ATP hydrolysis activity"/>
    <property type="evidence" value="ECO:0007669"/>
    <property type="project" value="InterPro"/>
</dbReference>
<dbReference type="SUPFAM" id="SSF90123">
    <property type="entry name" value="ABC transporter transmembrane region"/>
    <property type="match status" value="1"/>
</dbReference>
<dbReference type="InterPro" id="IPR036640">
    <property type="entry name" value="ABC1_TM_sf"/>
</dbReference>
<dbReference type="Pfam" id="PF00664">
    <property type="entry name" value="ABC_membrane"/>
    <property type="match status" value="1"/>
</dbReference>
<accession>A0A1F6C553</accession>
<evidence type="ECO:0000256" key="6">
    <source>
        <dbReference type="ARBA" id="ARBA00022989"/>
    </source>
</evidence>
<dbReference type="InterPro" id="IPR003439">
    <property type="entry name" value="ABC_transporter-like_ATP-bd"/>
</dbReference>
<feature type="domain" description="ABC transporter" evidence="9">
    <location>
        <begin position="350"/>
        <end position="584"/>
    </location>
</feature>
<evidence type="ECO:0000259" key="9">
    <source>
        <dbReference type="PROSITE" id="PS50893"/>
    </source>
</evidence>
<dbReference type="InterPro" id="IPR003593">
    <property type="entry name" value="AAA+_ATPase"/>
</dbReference>
<sequence length="619" mass="69987">MQRIEYPRVGVFDVLRAIWAGIRPQKWLFFLLLVVFVLVEIISAVFVPLYYKQFFDVLTGTTDTSTANVLLDIVVAIGIWNAIRWCLRRVGDFTNTNLESKTMARLRQAAFEYLIRHSYSFFANTFTGSLVTRVGRFARSLERLIDTLVFNLIPLAITVVAAIVVTWYAEPVLAYIIAAWIAIFALCNFVFSLWRVKYNIQVSAADSKTTGTLADIISNQNAVSLFAAFNEERARFRDVTNAQAQITRFTWDLGQTFDAAQAFLIFVAEFAIFYWGVLLWSQGEITVGTFVLVQVYIFRLTDKLWDFGRIIRVLHEVFADSKEMVEIMTLPHEIQDTPSAHAITVSKGDISFEHVTFNFQKTRKVINEVSLMIPGGQKVALVGPSGAGKTTMVKLLLRLHDVTEGKIVIDEQDIRHVTLDSLHLNIAMVPQDPVLFHRTLFENIRYGKPDATDQEVFMAARRAHCDEFIEGLPEKYETYVGERGIKLSGGERQRIAIARAILKNAPILVLDEATSSLDSHSEALIQDALDTLMQGKTVIVIAHRLSTIRKMDRIIVMDKGSIREDGRHDELLKNEQSIYRKLWELQAGGFVGVNGAETDQAELHEHAEEKEAGSDSIEK</sequence>
<dbReference type="SMART" id="SM00382">
    <property type="entry name" value="AAA"/>
    <property type="match status" value="1"/>
</dbReference>
<organism evidence="11 12">
    <name type="scientific">Candidatus Kaiserbacteria bacterium RIFCSPHIGHO2_01_FULL_48_10</name>
    <dbReference type="NCBI Taxonomy" id="1798476"/>
    <lineage>
        <taxon>Bacteria</taxon>
        <taxon>Candidatus Kaiseribacteriota</taxon>
    </lineage>
</organism>
<reference evidence="11 12" key="1">
    <citation type="journal article" date="2016" name="Nat. Commun.">
        <title>Thousands of microbial genomes shed light on interconnected biogeochemical processes in an aquifer system.</title>
        <authorList>
            <person name="Anantharaman K."/>
            <person name="Brown C.T."/>
            <person name="Hug L.A."/>
            <person name="Sharon I."/>
            <person name="Castelle C.J."/>
            <person name="Probst A.J."/>
            <person name="Thomas B.C."/>
            <person name="Singh A."/>
            <person name="Wilkins M.J."/>
            <person name="Karaoz U."/>
            <person name="Brodie E.L."/>
            <person name="Williams K.H."/>
            <person name="Hubbard S.S."/>
            <person name="Banfield J.F."/>
        </authorList>
    </citation>
    <scope>NUCLEOTIDE SEQUENCE [LARGE SCALE GENOMIC DNA]</scope>
</reference>
<dbReference type="GO" id="GO:0015421">
    <property type="term" value="F:ABC-type oligopeptide transporter activity"/>
    <property type="evidence" value="ECO:0007669"/>
    <property type="project" value="TreeGrafter"/>
</dbReference>
<dbReference type="Gene3D" id="3.40.50.300">
    <property type="entry name" value="P-loop containing nucleotide triphosphate hydrolases"/>
    <property type="match status" value="1"/>
</dbReference>
<name>A0A1F6C553_9BACT</name>
<dbReference type="PROSITE" id="PS50929">
    <property type="entry name" value="ABC_TM1F"/>
    <property type="match status" value="1"/>
</dbReference>